<keyword evidence="9 13" id="KW-1133">Transmembrane helix</keyword>
<evidence type="ECO:0000313" key="14">
    <source>
        <dbReference type="EMBL" id="SKA98277.1"/>
    </source>
</evidence>
<keyword evidence="8 13" id="KW-0812">Transmembrane</keyword>
<evidence type="ECO:0000256" key="7">
    <source>
        <dbReference type="ARBA" id="ARBA00022475"/>
    </source>
</evidence>
<feature type="transmembrane region" description="Helical" evidence="13">
    <location>
        <begin position="149"/>
        <end position="168"/>
    </location>
</feature>
<accession>A0A1T4Y8X7</accession>
<feature type="transmembrane region" description="Helical" evidence="13">
    <location>
        <begin position="14"/>
        <end position="32"/>
    </location>
</feature>
<evidence type="ECO:0000256" key="9">
    <source>
        <dbReference type="ARBA" id="ARBA00022989"/>
    </source>
</evidence>
<keyword evidence="11 13" id="KW-0472">Membrane</keyword>
<feature type="transmembrane region" description="Helical" evidence="13">
    <location>
        <begin position="306"/>
        <end position="327"/>
    </location>
</feature>
<feature type="transmembrane region" description="Helical" evidence="13">
    <location>
        <begin position="89"/>
        <end position="111"/>
    </location>
</feature>
<dbReference type="STRING" id="745368.SAMN02745178_02857"/>
<dbReference type="AlphaFoldDB" id="A0A1T4Y8X7"/>
<dbReference type="EMBL" id="FUYF01000053">
    <property type="protein sequence ID" value="SKA98277.1"/>
    <property type="molecule type" value="Genomic_DNA"/>
</dbReference>
<dbReference type="Proteomes" id="UP000190286">
    <property type="component" value="Unassembled WGS sequence"/>
</dbReference>
<name>A0A1T4Y8X7_9FIRM</name>
<proteinExistence type="inferred from homology"/>
<dbReference type="OrthoDB" id="9776324at2"/>
<evidence type="ECO:0000256" key="6">
    <source>
        <dbReference type="ARBA" id="ARBA00022449"/>
    </source>
</evidence>
<dbReference type="Pfam" id="PF01554">
    <property type="entry name" value="MatE"/>
    <property type="match status" value="2"/>
</dbReference>
<evidence type="ECO:0000256" key="3">
    <source>
        <dbReference type="ARBA" id="ARBA00010199"/>
    </source>
</evidence>
<dbReference type="PIRSF" id="PIRSF006603">
    <property type="entry name" value="DinF"/>
    <property type="match status" value="1"/>
</dbReference>
<comment type="subcellular location">
    <subcellularLocation>
        <location evidence="2">Cell membrane</location>
        <topology evidence="2">Multi-pass membrane protein</topology>
    </subcellularLocation>
</comment>
<keyword evidence="10" id="KW-0406">Ion transport</keyword>
<dbReference type="GeneID" id="93339269"/>
<evidence type="ECO:0000256" key="4">
    <source>
        <dbReference type="ARBA" id="ARBA00020268"/>
    </source>
</evidence>
<feature type="transmembrane region" description="Helical" evidence="13">
    <location>
        <begin position="52"/>
        <end position="74"/>
    </location>
</feature>
<comment type="similarity">
    <text evidence="3">Belongs to the multi antimicrobial extrusion (MATE) (TC 2.A.66.1) family.</text>
</comment>
<feature type="transmembrane region" description="Helical" evidence="13">
    <location>
        <begin position="339"/>
        <end position="360"/>
    </location>
</feature>
<evidence type="ECO:0000256" key="13">
    <source>
        <dbReference type="SAM" id="Phobius"/>
    </source>
</evidence>
<dbReference type="RefSeq" id="WP_078785632.1">
    <property type="nucleotide sequence ID" value="NZ_FUYF01000053.1"/>
</dbReference>
<evidence type="ECO:0000256" key="5">
    <source>
        <dbReference type="ARBA" id="ARBA00022448"/>
    </source>
</evidence>
<dbReference type="GO" id="GO:0005886">
    <property type="term" value="C:plasma membrane"/>
    <property type="evidence" value="ECO:0007669"/>
    <property type="project" value="UniProtKB-SubCell"/>
</dbReference>
<dbReference type="GO" id="GO:0042910">
    <property type="term" value="F:xenobiotic transmembrane transporter activity"/>
    <property type="evidence" value="ECO:0007669"/>
    <property type="project" value="InterPro"/>
</dbReference>
<keyword evidence="6" id="KW-0050">Antiport</keyword>
<comment type="function">
    <text evidence="1">Multidrug efflux pump.</text>
</comment>
<evidence type="ECO:0000256" key="8">
    <source>
        <dbReference type="ARBA" id="ARBA00022692"/>
    </source>
</evidence>
<evidence type="ECO:0000256" key="2">
    <source>
        <dbReference type="ARBA" id="ARBA00004651"/>
    </source>
</evidence>
<dbReference type="InterPro" id="IPR048279">
    <property type="entry name" value="MdtK-like"/>
</dbReference>
<dbReference type="NCBIfam" id="TIGR00797">
    <property type="entry name" value="matE"/>
    <property type="match status" value="1"/>
</dbReference>
<keyword evidence="5" id="KW-0813">Transport</keyword>
<dbReference type="InterPro" id="IPR002528">
    <property type="entry name" value="MATE_fam"/>
</dbReference>
<feature type="non-terminal residue" evidence="14">
    <location>
        <position position="1"/>
    </location>
</feature>
<feature type="transmembrane region" description="Helical" evidence="13">
    <location>
        <begin position="269"/>
        <end position="294"/>
    </location>
</feature>
<keyword evidence="15" id="KW-1185">Reference proteome</keyword>
<feature type="transmembrane region" description="Helical" evidence="13">
    <location>
        <begin position="123"/>
        <end position="143"/>
    </location>
</feature>
<evidence type="ECO:0000256" key="1">
    <source>
        <dbReference type="ARBA" id="ARBA00003408"/>
    </source>
</evidence>
<evidence type="ECO:0000256" key="12">
    <source>
        <dbReference type="ARBA" id="ARBA00031636"/>
    </source>
</evidence>
<reference evidence="14 15" key="1">
    <citation type="submission" date="2017-02" db="EMBL/GenBank/DDBJ databases">
        <authorList>
            <person name="Peterson S.W."/>
        </authorList>
    </citation>
    <scope>NUCLEOTIDE SEQUENCE [LARGE SCALE GENOMIC DNA]</scope>
    <source>
        <strain evidence="14 15">ATCC 27749</strain>
    </source>
</reference>
<evidence type="ECO:0000256" key="10">
    <source>
        <dbReference type="ARBA" id="ARBA00023065"/>
    </source>
</evidence>
<gene>
    <name evidence="14" type="ORF">SAMN02745178_02857</name>
</gene>
<sequence>TTALASVATSSQPLEILLCVFVGIGSGISILVSQAVGRGDRDQLQKLVRTSVWLLFAASLPLTVIGLLLGPWMLRLMQVPADAMPGAVLYLRITMLGILGNMGYNFNAGLLRGLGNSSSSLQLLFISCAANIVLDLVLTGALGLGIGGVAAATAIALFLSWICSIFYIRRCTELALPVLPRGFDAGTLRQIVRIGLPLGLNSALYSIGHVFLQALYNLQGSVFVAGCSVAGKVGGLANITVTSLSQATSVFAGQNLGAQDYRRLRKGGWMIPAASGLLSLAGGLLMAACCRPLLLLFTQDEAVLTFAVRYIRIVLPFQWCYAAFNAIMSFANGMGEIRYATIVNIILLWGVRIPSSYLLAWLGYGGYAMAGVPLSFVAGLLAMLFYYKSHAWADIRAHAEAQESAK</sequence>
<dbReference type="InterPro" id="IPR050222">
    <property type="entry name" value="MATE_MdtK"/>
</dbReference>
<dbReference type="PANTHER" id="PTHR43298">
    <property type="entry name" value="MULTIDRUG RESISTANCE PROTEIN NORM-RELATED"/>
    <property type="match status" value="1"/>
</dbReference>
<dbReference type="GO" id="GO:0006811">
    <property type="term" value="P:monoatomic ion transport"/>
    <property type="evidence" value="ECO:0007669"/>
    <property type="project" value="UniProtKB-KW"/>
</dbReference>
<keyword evidence="7" id="KW-1003">Cell membrane</keyword>
<feature type="transmembrane region" description="Helical" evidence="13">
    <location>
        <begin position="366"/>
        <end position="387"/>
    </location>
</feature>
<dbReference type="PANTHER" id="PTHR43298:SF2">
    <property type="entry name" value="FMN_FAD EXPORTER YEEO-RELATED"/>
    <property type="match status" value="1"/>
</dbReference>
<protein>
    <recommendedName>
        <fullName evidence="4">Probable multidrug resistance protein NorM</fullName>
    </recommendedName>
    <alternativeName>
        <fullName evidence="12">Multidrug-efflux transporter</fullName>
    </alternativeName>
</protein>
<dbReference type="GO" id="GO:0015297">
    <property type="term" value="F:antiporter activity"/>
    <property type="evidence" value="ECO:0007669"/>
    <property type="project" value="UniProtKB-KW"/>
</dbReference>
<evidence type="ECO:0000256" key="11">
    <source>
        <dbReference type="ARBA" id="ARBA00023136"/>
    </source>
</evidence>
<organism evidence="14 15">
    <name type="scientific">Gemmiger formicilis</name>
    <dbReference type="NCBI Taxonomy" id="745368"/>
    <lineage>
        <taxon>Bacteria</taxon>
        <taxon>Bacillati</taxon>
        <taxon>Bacillota</taxon>
        <taxon>Clostridia</taxon>
        <taxon>Eubacteriales</taxon>
        <taxon>Gemmiger</taxon>
    </lineage>
</organism>
<evidence type="ECO:0000313" key="15">
    <source>
        <dbReference type="Proteomes" id="UP000190286"/>
    </source>
</evidence>